<dbReference type="PANTHER" id="PTHR10127:SF780">
    <property type="entry name" value="METALLOENDOPEPTIDASE"/>
    <property type="match status" value="1"/>
</dbReference>
<evidence type="ECO:0000256" key="13">
    <source>
        <dbReference type="ARBA" id="ARBA00023157"/>
    </source>
</evidence>
<dbReference type="PANTHER" id="PTHR10127">
    <property type="entry name" value="DISCOIDIN, CUB, EGF, LAMININ , AND ZINC METALLOPROTEASE DOMAIN CONTAINING"/>
    <property type="match status" value="1"/>
</dbReference>
<evidence type="ECO:0000313" key="19">
    <source>
        <dbReference type="EMBL" id="QNH72424.1"/>
    </source>
</evidence>
<dbReference type="SMART" id="SM00235">
    <property type="entry name" value="ZnMc"/>
    <property type="match status" value="1"/>
</dbReference>
<feature type="binding site" evidence="15">
    <location>
        <position position="170"/>
    </location>
    <ligand>
        <name>Zn(2+)</name>
        <dbReference type="ChEBI" id="CHEBI:29105"/>
        <note>catalytic</note>
    </ligand>
</feature>
<dbReference type="FunFam" id="3.40.390.10:FF:000015">
    <property type="entry name" value="Meprin A subunit"/>
    <property type="match status" value="1"/>
</dbReference>
<keyword evidence="3" id="KW-0812">Transmembrane</keyword>
<keyword evidence="9" id="KW-1133">Transmembrane helix</keyword>
<feature type="signal peptide" evidence="16">
    <location>
        <begin position="1"/>
        <end position="19"/>
    </location>
</feature>
<feature type="binding site" evidence="15">
    <location>
        <position position="176"/>
    </location>
    <ligand>
        <name>Zn(2+)</name>
        <dbReference type="ChEBI" id="CHEBI:29105"/>
        <note>catalytic</note>
    </ligand>
</feature>
<evidence type="ECO:0000256" key="12">
    <source>
        <dbReference type="ARBA" id="ARBA00023145"/>
    </source>
</evidence>
<dbReference type="InterPro" id="IPR024079">
    <property type="entry name" value="MetalloPept_cat_dom_sf"/>
</dbReference>
<evidence type="ECO:0000256" key="7">
    <source>
        <dbReference type="ARBA" id="ARBA00022801"/>
    </source>
</evidence>
<keyword evidence="11" id="KW-0472">Membrane</keyword>
<dbReference type="PROSITE" id="PS51864">
    <property type="entry name" value="ASTACIN"/>
    <property type="match status" value="1"/>
</dbReference>
<comment type="caution">
    <text evidence="15">Lacks conserved residue(s) required for the propagation of feature annotation.</text>
</comment>
<dbReference type="SUPFAM" id="SSF82895">
    <property type="entry name" value="TSP-1 type 1 repeat"/>
    <property type="match status" value="1"/>
</dbReference>
<dbReference type="EMBL" id="MT747490">
    <property type="protein sequence ID" value="QNH72424.1"/>
    <property type="molecule type" value="mRNA"/>
</dbReference>
<evidence type="ECO:0000256" key="2">
    <source>
        <dbReference type="ARBA" id="ARBA00022670"/>
    </source>
</evidence>
<dbReference type="Pfam" id="PF00629">
    <property type="entry name" value="MAM"/>
    <property type="match status" value="1"/>
</dbReference>
<evidence type="ECO:0000256" key="6">
    <source>
        <dbReference type="ARBA" id="ARBA00022737"/>
    </source>
</evidence>
<evidence type="ECO:0000256" key="4">
    <source>
        <dbReference type="ARBA" id="ARBA00022723"/>
    </source>
</evidence>
<protein>
    <recommendedName>
        <fullName evidence="16">Metalloendopeptidase</fullName>
        <ecNumber evidence="16">3.4.24.-</ecNumber>
    </recommendedName>
</protein>
<dbReference type="SMART" id="SM00137">
    <property type="entry name" value="MAM"/>
    <property type="match status" value="1"/>
</dbReference>
<keyword evidence="6" id="KW-0677">Repeat</keyword>
<dbReference type="SUPFAM" id="SSF49899">
    <property type="entry name" value="Concanavalin A-like lectins/glucanases"/>
    <property type="match status" value="1"/>
</dbReference>
<accession>A0A7G7WYT5</accession>
<keyword evidence="14" id="KW-0325">Glycoprotein</keyword>
<evidence type="ECO:0000256" key="3">
    <source>
        <dbReference type="ARBA" id="ARBA00022692"/>
    </source>
</evidence>
<keyword evidence="5 16" id="KW-0732">Signal</keyword>
<proteinExistence type="evidence at transcript level"/>
<dbReference type="Pfam" id="PF00090">
    <property type="entry name" value="TSP_1"/>
    <property type="match status" value="1"/>
</dbReference>
<dbReference type="SMART" id="SM00209">
    <property type="entry name" value="TSP1"/>
    <property type="match status" value="1"/>
</dbReference>
<comment type="subcellular location">
    <subcellularLocation>
        <location evidence="1">Membrane</location>
        <topology evidence="1">Single-pass membrane protein</topology>
    </subcellularLocation>
</comment>
<organism evidence="19">
    <name type="scientific">Pachycerianthus maua</name>
    <dbReference type="NCBI Taxonomy" id="2736681"/>
    <lineage>
        <taxon>Eukaryota</taxon>
        <taxon>Metazoa</taxon>
        <taxon>Cnidaria</taxon>
        <taxon>Anthozoa</taxon>
        <taxon>Ceriantharia</taxon>
        <taxon>Spirularia</taxon>
        <taxon>Cerianthidae</taxon>
        <taxon>Pachycerianthus</taxon>
    </lineage>
</organism>
<dbReference type="FunFam" id="2.20.100.10:FF:000007">
    <property type="entry name" value="Thrombospondin 1"/>
    <property type="match status" value="1"/>
</dbReference>
<dbReference type="Gene3D" id="3.40.390.10">
    <property type="entry name" value="Collagenase (Catalytic Domain)"/>
    <property type="match status" value="1"/>
</dbReference>
<reference evidence="19" key="1">
    <citation type="journal article" date="2020" name="Mar. Drugs">
        <title>Transcriptomic Analysis of Four Cerianthid (Cnidaria, Ceriantharia) Venoms.</title>
        <authorList>
            <person name="Klompen A.M.L."/>
            <person name="Macrander J."/>
            <person name="Reitzel A.M."/>
            <person name="Stampar S.N."/>
        </authorList>
    </citation>
    <scope>NUCLEOTIDE SEQUENCE</scope>
</reference>
<comment type="cofactor">
    <cofactor evidence="15 16">
        <name>Zn(2+)</name>
        <dbReference type="ChEBI" id="CHEBI:29105"/>
    </cofactor>
    <text evidence="15 16">Binds 1 zinc ion per subunit.</text>
</comment>
<reference evidence="19" key="2">
    <citation type="submission" date="2020-07" db="EMBL/GenBank/DDBJ databases">
        <authorList>
            <person name="Klompen A.L."/>
            <person name="Macrander J."/>
            <person name="Reitzel A.M."/>
            <person name="Stampar S.N."/>
        </authorList>
    </citation>
    <scope>NUCLEOTIDE SEQUENCE</scope>
</reference>
<dbReference type="InterPro" id="IPR006026">
    <property type="entry name" value="Peptidase_Metallo"/>
</dbReference>
<dbReference type="AlphaFoldDB" id="A0A7G7WYT5"/>
<dbReference type="PROSITE" id="PS50060">
    <property type="entry name" value="MAM_2"/>
    <property type="match status" value="1"/>
</dbReference>
<sequence length="548" mass="61177">MSAIIFVTLVLAMTFISFSIPVKRLKNDEESAFDEIVEANKGMNPGEFFEVDMKVSLFDFNVTLKDFRRNALRDRHYLWTRKKVPYEIDNSLISPTDRRPDIEAALTEYSTKTCITFAPKTNSDDNWVRFFKGSGCWSSVGKRFWTTGLQNLSLGDGCYSKGTIIHEVKHTLGFLHEQSRPDRDNFVEVLWENIEPGMEYNFNKYSSSTIDDLGKSYDYASVMHYGRYAFSKNGLQTIRKVNDPNYVLGQRVGLSTIDAMEVNALYDCQGNEAYSSWSEFGPCEKWSDGNCYKYRQRFCTQDISNCAGANQYGIQTEYSPSCPSCNGPVDGHWGKWSPWSSCSLTCGNGVKTRQRSCDNPEPANGGADCSGSATESSICTGPSCTVDLSADCNFESGFCNWIQSHVDDRDLTRRQGSTPSIETGPTSDHTTGQGYYVYLEASGATSGLKAHLVGPIMSNGAYCMTFWYHMYGFNMGKMSLYQRVYSAGTFVDNPIFTIAGDRGNKWIGGQVYRSAPGGSSSFVFVMERGNGWKSDIAIDDITVKTGYC</sequence>
<dbReference type="PRINTS" id="PR00020">
    <property type="entry name" value="MAMDOMAIN"/>
</dbReference>
<feature type="chain" id="PRO_5029038686" description="Metalloendopeptidase" evidence="16">
    <location>
        <begin position="20"/>
        <end position="548"/>
    </location>
</feature>
<dbReference type="GO" id="GO:0008270">
    <property type="term" value="F:zinc ion binding"/>
    <property type="evidence" value="ECO:0007669"/>
    <property type="project" value="UniProtKB-UniRule"/>
</dbReference>
<dbReference type="GO" id="GO:0006508">
    <property type="term" value="P:proteolysis"/>
    <property type="evidence" value="ECO:0007669"/>
    <property type="project" value="UniProtKB-KW"/>
</dbReference>
<evidence type="ECO:0000256" key="11">
    <source>
        <dbReference type="ARBA" id="ARBA00023136"/>
    </source>
</evidence>
<evidence type="ECO:0000256" key="14">
    <source>
        <dbReference type="ARBA" id="ARBA00023180"/>
    </source>
</evidence>
<feature type="disulfide bond" evidence="15">
    <location>
        <begin position="136"/>
        <end position="158"/>
    </location>
</feature>
<evidence type="ECO:0000256" key="15">
    <source>
        <dbReference type="PROSITE-ProRule" id="PRU01211"/>
    </source>
</evidence>
<dbReference type="GO" id="GO:0004222">
    <property type="term" value="F:metalloendopeptidase activity"/>
    <property type="evidence" value="ECO:0007669"/>
    <property type="project" value="UniProtKB-UniRule"/>
</dbReference>
<evidence type="ECO:0000259" key="17">
    <source>
        <dbReference type="PROSITE" id="PS50060"/>
    </source>
</evidence>
<name>A0A7G7WYT5_9CNID</name>
<evidence type="ECO:0000256" key="5">
    <source>
        <dbReference type="ARBA" id="ARBA00022729"/>
    </source>
</evidence>
<evidence type="ECO:0000256" key="16">
    <source>
        <dbReference type="RuleBase" id="RU361183"/>
    </source>
</evidence>
<dbReference type="InterPro" id="IPR013320">
    <property type="entry name" value="ConA-like_dom_sf"/>
</dbReference>
<feature type="domain" description="MAM" evidence="17">
    <location>
        <begin position="390"/>
        <end position="548"/>
    </location>
</feature>
<dbReference type="CDD" id="cd04280">
    <property type="entry name" value="ZnMc_astacin_like"/>
    <property type="match status" value="1"/>
</dbReference>
<dbReference type="PRINTS" id="PR01705">
    <property type="entry name" value="TSP1REPEAT"/>
</dbReference>
<dbReference type="GO" id="GO:0016020">
    <property type="term" value="C:membrane"/>
    <property type="evidence" value="ECO:0007669"/>
    <property type="project" value="UniProtKB-SubCell"/>
</dbReference>
<dbReference type="Gene3D" id="2.60.120.200">
    <property type="match status" value="1"/>
</dbReference>
<feature type="binding site" evidence="15">
    <location>
        <position position="166"/>
    </location>
    <ligand>
        <name>Zn(2+)</name>
        <dbReference type="ChEBI" id="CHEBI:29105"/>
        <note>catalytic</note>
    </ligand>
</feature>
<evidence type="ECO:0000259" key="18">
    <source>
        <dbReference type="PROSITE" id="PS51864"/>
    </source>
</evidence>
<dbReference type="PRINTS" id="PR00480">
    <property type="entry name" value="ASTACIN"/>
</dbReference>
<dbReference type="InterPro" id="IPR001506">
    <property type="entry name" value="Peptidase_M12A"/>
</dbReference>
<keyword evidence="13 15" id="KW-1015">Disulfide bond</keyword>
<dbReference type="EC" id="3.4.24.-" evidence="16"/>
<dbReference type="InterPro" id="IPR000884">
    <property type="entry name" value="TSP1_rpt"/>
</dbReference>
<dbReference type="InterPro" id="IPR034035">
    <property type="entry name" value="Astacin-like_dom"/>
</dbReference>
<dbReference type="CDD" id="cd06263">
    <property type="entry name" value="MAM"/>
    <property type="match status" value="1"/>
</dbReference>
<keyword evidence="4 15" id="KW-0479">Metal-binding</keyword>
<dbReference type="PROSITE" id="PS50092">
    <property type="entry name" value="TSP1"/>
    <property type="match status" value="2"/>
</dbReference>
<keyword evidence="2 15" id="KW-0645">Protease</keyword>
<evidence type="ECO:0000256" key="9">
    <source>
        <dbReference type="ARBA" id="ARBA00022989"/>
    </source>
</evidence>
<dbReference type="InterPro" id="IPR000998">
    <property type="entry name" value="MAM_dom"/>
</dbReference>
<dbReference type="Gene3D" id="2.20.100.10">
    <property type="entry name" value="Thrombospondin type-1 (TSP1) repeat"/>
    <property type="match status" value="1"/>
</dbReference>
<evidence type="ECO:0000256" key="10">
    <source>
        <dbReference type="ARBA" id="ARBA00023049"/>
    </source>
</evidence>
<dbReference type="Pfam" id="PF01400">
    <property type="entry name" value="Astacin"/>
    <property type="match status" value="1"/>
</dbReference>
<evidence type="ECO:0000256" key="8">
    <source>
        <dbReference type="ARBA" id="ARBA00022833"/>
    </source>
</evidence>
<dbReference type="SUPFAM" id="SSF55486">
    <property type="entry name" value="Metalloproteases ('zincins'), catalytic domain"/>
    <property type="match status" value="1"/>
</dbReference>
<dbReference type="InterPro" id="IPR036383">
    <property type="entry name" value="TSP1_rpt_sf"/>
</dbReference>
<keyword evidence="8 15" id="KW-0862">Zinc</keyword>
<feature type="domain" description="Peptidase M12A" evidence="18">
    <location>
        <begin position="70"/>
        <end position="269"/>
    </location>
</feature>
<evidence type="ECO:0000256" key="1">
    <source>
        <dbReference type="ARBA" id="ARBA00004167"/>
    </source>
</evidence>
<keyword evidence="7 15" id="KW-0378">Hydrolase</keyword>
<keyword evidence="12" id="KW-0865">Zymogen</keyword>
<feature type="active site" evidence="15">
    <location>
        <position position="167"/>
    </location>
</feature>
<keyword evidence="10 15" id="KW-0482">Metalloprotease</keyword>